<evidence type="ECO:0000313" key="2">
    <source>
        <dbReference type="WormBase" id="Bm5851"/>
    </source>
</evidence>
<reference evidence="1" key="1">
    <citation type="journal article" date="2007" name="Science">
        <title>Draft genome of the filarial nematode parasite Brugia malayi.</title>
        <authorList>
            <person name="Ghedin E."/>
            <person name="Wang S."/>
            <person name="Spiro D."/>
            <person name="Caler E."/>
            <person name="Zhao Q."/>
            <person name="Crabtree J."/>
            <person name="Allen J.E."/>
            <person name="Delcher A.L."/>
            <person name="Guiliano D.B."/>
            <person name="Miranda-Saavedra D."/>
            <person name="Angiuoli S.V."/>
            <person name="Creasy T."/>
            <person name="Amedeo P."/>
            <person name="Haas B."/>
            <person name="El-Sayed N.M."/>
            <person name="Wortman J.R."/>
            <person name="Feldblyum T."/>
            <person name="Tallon L."/>
            <person name="Schatz M."/>
            <person name="Shumway M."/>
            <person name="Koo H."/>
            <person name="Salzberg S.L."/>
            <person name="Schobel S."/>
            <person name="Pertea M."/>
            <person name="Pop M."/>
            <person name="White O."/>
            <person name="Barton G.J."/>
            <person name="Carlow C.K."/>
            <person name="Crawford M.J."/>
            <person name="Daub J."/>
            <person name="Dimmic M.W."/>
            <person name="Estes C.F."/>
            <person name="Foster J.M."/>
            <person name="Ganatra M."/>
            <person name="Gregory W.F."/>
            <person name="Johnson N.M."/>
            <person name="Jin J."/>
            <person name="Komuniecki R."/>
            <person name="Korf I."/>
            <person name="Kumar S."/>
            <person name="Laney S."/>
            <person name="Li B.W."/>
            <person name="Li W."/>
            <person name="Lindblom T.H."/>
            <person name="Lustigman S."/>
            <person name="Ma D."/>
            <person name="Maina C.V."/>
            <person name="Martin D.M."/>
            <person name="McCarter J.P."/>
            <person name="McReynolds L."/>
            <person name="Mitreva M."/>
            <person name="Nutman T.B."/>
            <person name="Parkinson J."/>
            <person name="Peregrin-Alvarez J.M."/>
            <person name="Poole C."/>
            <person name="Ren Q."/>
            <person name="Saunders L."/>
            <person name="Sluder A.E."/>
            <person name="Smith K."/>
            <person name="Stanke M."/>
            <person name="Unnasch T.R."/>
            <person name="Ware J."/>
            <person name="Wei A.D."/>
            <person name="Weil G."/>
            <person name="Williams D.J."/>
            <person name="Zhang Y."/>
            <person name="Williams S.A."/>
            <person name="Fraser-Liggett C."/>
            <person name="Slatko B."/>
            <person name="Blaxter M.L."/>
            <person name="Scott A.L."/>
        </authorList>
    </citation>
    <scope>NUCLEOTIDE SEQUENCE</scope>
    <source>
        <strain evidence="1">FR3</strain>
    </source>
</reference>
<dbReference type="OMA" id="ERWNHDW"/>
<accession>A0A0H5S253</accession>
<gene>
    <name evidence="1 2" type="ORF">Bm5851</name>
    <name evidence="1" type="ORF">BM_Bm5851</name>
</gene>
<dbReference type="WormBase" id="Bm5851">
    <property type="protein sequence ID" value="BM42059"/>
    <property type="gene ID" value="WBGene00226112"/>
</dbReference>
<evidence type="ECO:0000313" key="1">
    <source>
        <dbReference type="EMBL" id="CRZ22284.1"/>
    </source>
</evidence>
<reference evidence="1" key="2">
    <citation type="submission" date="2012-12" db="EMBL/GenBank/DDBJ databases">
        <authorList>
            <person name="Gao Y.W."/>
            <person name="Fan S.T."/>
            <person name="Sun H.T."/>
            <person name="Wang Z."/>
            <person name="Gao X.L."/>
            <person name="Li Y.G."/>
            <person name="Wang T.C."/>
            <person name="Zhang K."/>
            <person name="Xu W.W."/>
            <person name="Yu Z.J."/>
            <person name="Xia X.Z."/>
        </authorList>
    </citation>
    <scope>NUCLEOTIDE SEQUENCE</scope>
    <source>
        <strain evidence="1">FR3</strain>
    </source>
</reference>
<organism evidence="1">
    <name type="scientific">Brugia malayi</name>
    <name type="common">Filarial nematode worm</name>
    <dbReference type="NCBI Taxonomy" id="6279"/>
    <lineage>
        <taxon>Eukaryota</taxon>
        <taxon>Metazoa</taxon>
        <taxon>Ecdysozoa</taxon>
        <taxon>Nematoda</taxon>
        <taxon>Chromadorea</taxon>
        <taxon>Rhabditida</taxon>
        <taxon>Spirurina</taxon>
        <taxon>Spiruromorpha</taxon>
        <taxon>Filarioidea</taxon>
        <taxon>Onchocercidae</taxon>
        <taxon>Brugia</taxon>
    </lineage>
</organism>
<name>A0A0H5S253_BRUMA</name>
<dbReference type="AlphaFoldDB" id="A0A0H5S253"/>
<dbReference type="EMBL" id="LN856215">
    <property type="protein sequence ID" value="CRZ22284.1"/>
    <property type="molecule type" value="Genomic_DNA"/>
</dbReference>
<proteinExistence type="predicted"/>
<protein>
    <submittedName>
        <fullName evidence="1">Bm5851</fullName>
    </submittedName>
</protein>
<sequence length="104" mass="11921">MYRPLGARQKDISTRLMKPTCPDIRIKDVLHLVKNWNSAWEFNGDITVFDAGIAQYLLVDDRSHDVFFASLILGKPSLRCKLVNNEPKDVLDEEAENTFNLVKT</sequence>